<accession>A0A6J4TVJ5</accession>
<dbReference type="PROSITE" id="PS00599">
    <property type="entry name" value="AA_TRANSFER_CLASS_2"/>
    <property type="match status" value="1"/>
</dbReference>
<proteinExistence type="inferred from homology"/>
<dbReference type="Gene3D" id="3.90.1150.10">
    <property type="entry name" value="Aspartate Aminotransferase, domain 1"/>
    <property type="match status" value="1"/>
</dbReference>
<gene>
    <name evidence="8" type="ORF">AVDCRST_MAG67-4525</name>
</gene>
<dbReference type="InterPro" id="IPR015424">
    <property type="entry name" value="PyrdxlP-dep_Trfase"/>
</dbReference>
<comment type="cofactor">
    <cofactor evidence="1 6">
        <name>pyridoxal 5'-phosphate</name>
        <dbReference type="ChEBI" id="CHEBI:597326"/>
    </cofactor>
</comment>
<dbReference type="InterPro" id="IPR050087">
    <property type="entry name" value="AON_synthase_class-II"/>
</dbReference>
<dbReference type="PANTHER" id="PTHR13693">
    <property type="entry name" value="CLASS II AMINOTRANSFERASE/8-AMINO-7-OXONONANOATE SYNTHASE"/>
    <property type="match status" value="1"/>
</dbReference>
<dbReference type="EMBL" id="CADCVQ010000180">
    <property type="protein sequence ID" value="CAA9533628.1"/>
    <property type="molecule type" value="Genomic_DNA"/>
</dbReference>
<dbReference type="InterPro" id="IPR015421">
    <property type="entry name" value="PyrdxlP-dep_Trfase_major"/>
</dbReference>
<dbReference type="InterPro" id="IPR001917">
    <property type="entry name" value="Aminotrans_II_pyridoxalP_BS"/>
</dbReference>
<dbReference type="EC" id="2.3.1.47" evidence="2"/>
<evidence type="ECO:0000256" key="2">
    <source>
        <dbReference type="ARBA" id="ARBA00013187"/>
    </source>
</evidence>
<evidence type="ECO:0000256" key="4">
    <source>
        <dbReference type="ARBA" id="ARBA00022898"/>
    </source>
</evidence>
<protein>
    <recommendedName>
        <fullName evidence="2">8-amino-7-oxononanoate synthase</fullName>
        <ecNumber evidence="2">2.3.1.47</ecNumber>
    </recommendedName>
</protein>
<dbReference type="GO" id="GO:0008710">
    <property type="term" value="F:8-amino-7-oxononanoate synthase activity"/>
    <property type="evidence" value="ECO:0007669"/>
    <property type="project" value="UniProtKB-EC"/>
</dbReference>
<comment type="catalytic activity">
    <reaction evidence="5">
        <text>6-carboxyhexanoyl-[ACP] + L-alanine + H(+) = (8S)-8-amino-7-oxononanoate + holo-[ACP] + CO2</text>
        <dbReference type="Rhea" id="RHEA:42288"/>
        <dbReference type="Rhea" id="RHEA-COMP:9685"/>
        <dbReference type="Rhea" id="RHEA-COMP:9955"/>
        <dbReference type="ChEBI" id="CHEBI:15378"/>
        <dbReference type="ChEBI" id="CHEBI:16526"/>
        <dbReference type="ChEBI" id="CHEBI:57972"/>
        <dbReference type="ChEBI" id="CHEBI:64479"/>
        <dbReference type="ChEBI" id="CHEBI:78846"/>
        <dbReference type="ChEBI" id="CHEBI:149468"/>
        <dbReference type="EC" id="2.3.1.47"/>
    </reaction>
</comment>
<evidence type="ECO:0000259" key="7">
    <source>
        <dbReference type="Pfam" id="PF00155"/>
    </source>
</evidence>
<dbReference type="Pfam" id="PF00155">
    <property type="entry name" value="Aminotran_1_2"/>
    <property type="match status" value="1"/>
</dbReference>
<name>A0A6J4TVJ5_9ACTN</name>
<sequence length="414" mass="43801">MASLSHDVFAKVRGHERAEQLRAAREADVLPYFRTLEGPAGPVVEMEGAERIMLGSNNYLGLTGDERVIQGAQAALSKFGTGLTGSRLLNGTISLHLELEQEIAEWMGSEEALVFTTGHQANLAALGTLLAPGDTVVADSGDHASILDGCLLSRAKLRAFRHNRMDKLERSLEKAAGDGGGVLVVVDGVFSMEGDVAPLGQITELCARYGARLMVDEAHGAGVLGARGAGASELLGVEDRVDLRMGTFSKSLASCGGFLAGDHEVIDYLRVQSRAFLFTAAAVPAAVGAALAALRIVRSEEGPQLLARVLDNAAYLHANLRELGFKVVEHEDDHMTPIVPVIVGDDWKAVLLWRALYDAGVFVNVAIHPAVPPAGALLRTSVMATHDRATLDRALGAFAAVKADFEAQHGPLPV</sequence>
<dbReference type="InterPro" id="IPR004839">
    <property type="entry name" value="Aminotransferase_I/II_large"/>
</dbReference>
<dbReference type="PANTHER" id="PTHR13693:SF3">
    <property type="entry name" value="LD36009P"/>
    <property type="match status" value="1"/>
</dbReference>
<evidence type="ECO:0000313" key="8">
    <source>
        <dbReference type="EMBL" id="CAA9533628.1"/>
    </source>
</evidence>
<dbReference type="SUPFAM" id="SSF53383">
    <property type="entry name" value="PLP-dependent transferases"/>
    <property type="match status" value="1"/>
</dbReference>
<evidence type="ECO:0000256" key="3">
    <source>
        <dbReference type="ARBA" id="ARBA00022679"/>
    </source>
</evidence>
<keyword evidence="4 6" id="KW-0663">Pyridoxal phosphate</keyword>
<comment type="similarity">
    <text evidence="6">Belongs to the class-II pyridoxal-phosphate-dependent aminotransferase family.</text>
</comment>
<evidence type="ECO:0000256" key="5">
    <source>
        <dbReference type="ARBA" id="ARBA00047715"/>
    </source>
</evidence>
<dbReference type="InterPro" id="IPR015422">
    <property type="entry name" value="PyrdxlP-dep_Trfase_small"/>
</dbReference>
<reference evidence="8" key="1">
    <citation type="submission" date="2020-02" db="EMBL/GenBank/DDBJ databases">
        <authorList>
            <person name="Meier V. D."/>
        </authorList>
    </citation>
    <scope>NUCLEOTIDE SEQUENCE</scope>
    <source>
        <strain evidence="8">AVDCRST_MAG67</strain>
    </source>
</reference>
<dbReference type="Gene3D" id="3.40.640.10">
    <property type="entry name" value="Type I PLP-dependent aspartate aminotransferase-like (Major domain)"/>
    <property type="match status" value="1"/>
</dbReference>
<feature type="domain" description="Aminotransferase class I/classII large" evidence="7">
    <location>
        <begin position="52"/>
        <end position="397"/>
    </location>
</feature>
<evidence type="ECO:0000256" key="1">
    <source>
        <dbReference type="ARBA" id="ARBA00001933"/>
    </source>
</evidence>
<organism evidence="8">
    <name type="scientific">uncultured Solirubrobacteraceae bacterium</name>
    <dbReference type="NCBI Taxonomy" id="1162706"/>
    <lineage>
        <taxon>Bacteria</taxon>
        <taxon>Bacillati</taxon>
        <taxon>Actinomycetota</taxon>
        <taxon>Thermoleophilia</taxon>
        <taxon>Solirubrobacterales</taxon>
        <taxon>Solirubrobacteraceae</taxon>
        <taxon>environmental samples</taxon>
    </lineage>
</organism>
<keyword evidence="8" id="KW-0012">Acyltransferase</keyword>
<dbReference type="GO" id="GO:0030170">
    <property type="term" value="F:pyridoxal phosphate binding"/>
    <property type="evidence" value="ECO:0007669"/>
    <property type="project" value="InterPro"/>
</dbReference>
<evidence type="ECO:0000256" key="6">
    <source>
        <dbReference type="RuleBase" id="RU003693"/>
    </source>
</evidence>
<keyword evidence="3 8" id="KW-0808">Transferase</keyword>
<dbReference type="AlphaFoldDB" id="A0A6J4TVJ5"/>